<reference evidence="3" key="1">
    <citation type="submission" date="2014-09" db="EMBL/GenBank/DDBJ databases">
        <title>Genome sequence of the luminous mushroom Mycena chlorophos for searching fungal bioluminescence genes.</title>
        <authorList>
            <person name="Tanaka Y."/>
            <person name="Kasuga D."/>
            <person name="Oba Y."/>
            <person name="Hase S."/>
            <person name="Sato K."/>
            <person name="Oba Y."/>
            <person name="Sakakibara Y."/>
        </authorList>
    </citation>
    <scope>NUCLEOTIDE SEQUENCE</scope>
</reference>
<evidence type="ECO:0000256" key="1">
    <source>
        <dbReference type="ARBA" id="ARBA00023002"/>
    </source>
</evidence>
<evidence type="ECO:0000313" key="4">
    <source>
        <dbReference type="Proteomes" id="UP000815677"/>
    </source>
</evidence>
<organism evidence="3 4">
    <name type="scientific">Mycena chlorophos</name>
    <name type="common">Agaric fungus</name>
    <name type="synonym">Agaricus chlorophos</name>
    <dbReference type="NCBI Taxonomy" id="658473"/>
    <lineage>
        <taxon>Eukaryota</taxon>
        <taxon>Fungi</taxon>
        <taxon>Dikarya</taxon>
        <taxon>Basidiomycota</taxon>
        <taxon>Agaricomycotina</taxon>
        <taxon>Agaricomycetes</taxon>
        <taxon>Agaricomycetidae</taxon>
        <taxon>Agaricales</taxon>
        <taxon>Marasmiineae</taxon>
        <taxon>Mycenaceae</taxon>
        <taxon>Mycena</taxon>
    </lineage>
</organism>
<dbReference type="InterPro" id="IPR013149">
    <property type="entry name" value="ADH-like_C"/>
</dbReference>
<dbReference type="PANTHER" id="PTHR43205:SF7">
    <property type="entry name" value="PROSTAGLANDIN REDUCTASE 1"/>
    <property type="match status" value="1"/>
</dbReference>
<feature type="domain" description="Enoyl reductase (ER)" evidence="2">
    <location>
        <begin position="22"/>
        <end position="340"/>
    </location>
</feature>
<sequence length="345" mass="36877">MAPIPNGRALFAAIPKGFPIPGETIVYDATETIDLENVPLNGGFLIKVLALSIDPYLRGMLRPPEVSSYIPALTVGAPIVSAGVGVVLRSDLADVVVGSYILGSFPHKEYFVAPSLGGTARIRILERDPRLPLSTYIGVAGMPGETAYMGWREFSKAKKGEVVFVTTGAGPVGSMVIQIAKQDGLKVIASAGSDEKVQFMEDIGADVAFNYKTTEVRDVLSQEGPIDIYWDNVGGDTLDAAMEHANAFARFLECGQITGYSTGVQPMKNPMLMVNKSLTFNGFMVRNLRAKHTEGFLAEVVPKLADGTYKYTEDITRGLDKVGEVLLGVLKGANTGKAVVVVADE</sequence>
<dbReference type="Gene3D" id="3.90.180.10">
    <property type="entry name" value="Medium-chain alcohol dehydrogenases, catalytic domain"/>
    <property type="match status" value="1"/>
</dbReference>
<dbReference type="Pfam" id="PF16884">
    <property type="entry name" value="ADH_N_2"/>
    <property type="match status" value="1"/>
</dbReference>
<dbReference type="SUPFAM" id="SSF51735">
    <property type="entry name" value="NAD(P)-binding Rossmann-fold domains"/>
    <property type="match status" value="1"/>
</dbReference>
<keyword evidence="1" id="KW-0560">Oxidoreductase</keyword>
<name>A0ABQ0LCF4_MYCCL</name>
<proteinExistence type="predicted"/>
<evidence type="ECO:0000313" key="3">
    <source>
        <dbReference type="EMBL" id="GAT48812.1"/>
    </source>
</evidence>
<dbReference type="InterPro" id="IPR020843">
    <property type="entry name" value="ER"/>
</dbReference>
<dbReference type="Gene3D" id="3.40.50.720">
    <property type="entry name" value="NAD(P)-binding Rossmann-like Domain"/>
    <property type="match status" value="1"/>
</dbReference>
<dbReference type="SMART" id="SM00829">
    <property type="entry name" value="PKS_ER"/>
    <property type="match status" value="1"/>
</dbReference>
<gene>
    <name evidence="3" type="ORF">MCHLO_06187</name>
</gene>
<evidence type="ECO:0000259" key="2">
    <source>
        <dbReference type="SMART" id="SM00829"/>
    </source>
</evidence>
<dbReference type="SUPFAM" id="SSF50129">
    <property type="entry name" value="GroES-like"/>
    <property type="match status" value="1"/>
</dbReference>
<protein>
    <recommendedName>
        <fullName evidence="2">Enoyl reductase (ER) domain-containing protein</fullName>
    </recommendedName>
</protein>
<dbReference type="InterPro" id="IPR045010">
    <property type="entry name" value="MDR_fam"/>
</dbReference>
<accession>A0ABQ0LCF4</accession>
<dbReference type="InterPro" id="IPR011032">
    <property type="entry name" value="GroES-like_sf"/>
</dbReference>
<dbReference type="Pfam" id="PF00107">
    <property type="entry name" value="ADH_zinc_N"/>
    <property type="match status" value="1"/>
</dbReference>
<dbReference type="InterPro" id="IPR041694">
    <property type="entry name" value="ADH_N_2"/>
</dbReference>
<dbReference type="Proteomes" id="UP000815677">
    <property type="component" value="Unassembled WGS sequence"/>
</dbReference>
<keyword evidence="4" id="KW-1185">Reference proteome</keyword>
<dbReference type="PANTHER" id="PTHR43205">
    <property type="entry name" value="PROSTAGLANDIN REDUCTASE"/>
    <property type="match status" value="1"/>
</dbReference>
<dbReference type="EMBL" id="DF844953">
    <property type="protein sequence ID" value="GAT48812.1"/>
    <property type="molecule type" value="Genomic_DNA"/>
</dbReference>
<dbReference type="InterPro" id="IPR036291">
    <property type="entry name" value="NAD(P)-bd_dom_sf"/>
</dbReference>
<dbReference type="CDD" id="cd05288">
    <property type="entry name" value="PGDH"/>
    <property type="match status" value="1"/>
</dbReference>